<dbReference type="InterPro" id="IPR040442">
    <property type="entry name" value="Pyrv_kinase-like_dom_sf"/>
</dbReference>
<protein>
    <submittedName>
        <fullName evidence="2 3">Uncharacterized protein</fullName>
    </submittedName>
</protein>
<reference evidence="4" key="2">
    <citation type="submission" date="2012-11" db="EMBL/GenBank/DDBJ databases">
        <authorList>
            <person name="Kuo A."/>
            <person name="Curtis B.A."/>
            <person name="Tanifuji G."/>
            <person name="Burki F."/>
            <person name="Gruber A."/>
            <person name="Irimia M."/>
            <person name="Maruyama S."/>
            <person name="Arias M.C."/>
            <person name="Ball S.G."/>
            <person name="Gile G.H."/>
            <person name="Hirakawa Y."/>
            <person name="Hopkins J.F."/>
            <person name="Rensing S.A."/>
            <person name="Schmutz J."/>
            <person name="Symeonidi A."/>
            <person name="Elias M."/>
            <person name="Eveleigh R.J."/>
            <person name="Herman E.K."/>
            <person name="Klute M.J."/>
            <person name="Nakayama T."/>
            <person name="Obornik M."/>
            <person name="Reyes-Prieto A."/>
            <person name="Armbrust E.V."/>
            <person name="Aves S.J."/>
            <person name="Beiko R.G."/>
            <person name="Coutinho P."/>
            <person name="Dacks J.B."/>
            <person name="Durnford D.G."/>
            <person name="Fast N.M."/>
            <person name="Green B.R."/>
            <person name="Grisdale C."/>
            <person name="Hempe F."/>
            <person name="Henrissat B."/>
            <person name="Hoppner M.P."/>
            <person name="Ishida K.-I."/>
            <person name="Kim E."/>
            <person name="Koreny L."/>
            <person name="Kroth P.G."/>
            <person name="Liu Y."/>
            <person name="Malik S.-B."/>
            <person name="Maier U.G."/>
            <person name="McRose D."/>
            <person name="Mock T."/>
            <person name="Neilson J.A."/>
            <person name="Onodera N.T."/>
            <person name="Poole A.M."/>
            <person name="Pritham E.J."/>
            <person name="Richards T.A."/>
            <person name="Rocap G."/>
            <person name="Roy S.W."/>
            <person name="Sarai C."/>
            <person name="Schaack S."/>
            <person name="Shirato S."/>
            <person name="Slamovits C.H."/>
            <person name="Spencer D.F."/>
            <person name="Suzuki S."/>
            <person name="Worden A.Z."/>
            <person name="Zauner S."/>
            <person name="Barry K."/>
            <person name="Bell C."/>
            <person name="Bharti A.K."/>
            <person name="Crow J.A."/>
            <person name="Grimwood J."/>
            <person name="Kramer R."/>
            <person name="Lindquist E."/>
            <person name="Lucas S."/>
            <person name="Salamov A."/>
            <person name="McFadden G.I."/>
            <person name="Lane C.E."/>
            <person name="Keeling P.J."/>
            <person name="Gray M.W."/>
            <person name="Grigoriev I.V."/>
            <person name="Archibald J.M."/>
        </authorList>
    </citation>
    <scope>NUCLEOTIDE SEQUENCE</scope>
    <source>
        <strain evidence="4">CCMP2712</strain>
    </source>
</reference>
<dbReference type="Gene3D" id="3.20.20.60">
    <property type="entry name" value="Phosphoenolpyruvate-binding domains"/>
    <property type="match status" value="1"/>
</dbReference>
<feature type="region of interest" description="Disordered" evidence="1">
    <location>
        <begin position="47"/>
        <end position="86"/>
    </location>
</feature>
<name>L1JHS1_GUITC</name>
<evidence type="ECO:0000313" key="3">
    <source>
        <dbReference type="EnsemblProtists" id="EKX48073"/>
    </source>
</evidence>
<organism evidence="2">
    <name type="scientific">Guillardia theta (strain CCMP2712)</name>
    <name type="common">Cryptophyte</name>
    <dbReference type="NCBI Taxonomy" id="905079"/>
    <lineage>
        <taxon>Eukaryota</taxon>
        <taxon>Cryptophyceae</taxon>
        <taxon>Pyrenomonadales</taxon>
        <taxon>Geminigeraceae</taxon>
        <taxon>Guillardia</taxon>
    </lineage>
</organism>
<accession>L1JHS1</accession>
<dbReference type="EnsemblProtists" id="EKX48073">
    <property type="protein sequence ID" value="EKX48073"/>
    <property type="gene ID" value="GUITHDRAFT_162521"/>
</dbReference>
<reference evidence="3" key="3">
    <citation type="submission" date="2016-03" db="UniProtKB">
        <authorList>
            <consortium name="EnsemblProtists"/>
        </authorList>
    </citation>
    <scope>IDENTIFICATION</scope>
</reference>
<evidence type="ECO:0000313" key="2">
    <source>
        <dbReference type="EMBL" id="EKX48073.1"/>
    </source>
</evidence>
<dbReference type="AlphaFoldDB" id="L1JHS1"/>
<dbReference type="KEGG" id="gtt:GUITHDRAFT_162521"/>
<evidence type="ECO:0000313" key="4">
    <source>
        <dbReference type="Proteomes" id="UP000011087"/>
    </source>
</evidence>
<feature type="compositionally biased region" description="Basic and acidic residues" evidence="1">
    <location>
        <begin position="119"/>
        <end position="140"/>
    </location>
</feature>
<dbReference type="SUPFAM" id="SSF51621">
    <property type="entry name" value="Phosphoenolpyruvate/pyruvate domain"/>
    <property type="match status" value="1"/>
</dbReference>
<reference evidence="2 4" key="1">
    <citation type="journal article" date="2012" name="Nature">
        <title>Algal genomes reveal evolutionary mosaicism and the fate of nucleomorphs.</title>
        <authorList>
            <consortium name="DOE Joint Genome Institute"/>
            <person name="Curtis B.A."/>
            <person name="Tanifuji G."/>
            <person name="Burki F."/>
            <person name="Gruber A."/>
            <person name="Irimia M."/>
            <person name="Maruyama S."/>
            <person name="Arias M.C."/>
            <person name="Ball S.G."/>
            <person name="Gile G.H."/>
            <person name="Hirakawa Y."/>
            <person name="Hopkins J.F."/>
            <person name="Kuo A."/>
            <person name="Rensing S.A."/>
            <person name="Schmutz J."/>
            <person name="Symeonidi A."/>
            <person name="Elias M."/>
            <person name="Eveleigh R.J."/>
            <person name="Herman E.K."/>
            <person name="Klute M.J."/>
            <person name="Nakayama T."/>
            <person name="Obornik M."/>
            <person name="Reyes-Prieto A."/>
            <person name="Armbrust E.V."/>
            <person name="Aves S.J."/>
            <person name="Beiko R.G."/>
            <person name="Coutinho P."/>
            <person name="Dacks J.B."/>
            <person name="Durnford D.G."/>
            <person name="Fast N.M."/>
            <person name="Green B.R."/>
            <person name="Grisdale C.J."/>
            <person name="Hempel F."/>
            <person name="Henrissat B."/>
            <person name="Hoppner M.P."/>
            <person name="Ishida K."/>
            <person name="Kim E."/>
            <person name="Koreny L."/>
            <person name="Kroth P.G."/>
            <person name="Liu Y."/>
            <person name="Malik S.B."/>
            <person name="Maier U.G."/>
            <person name="McRose D."/>
            <person name="Mock T."/>
            <person name="Neilson J.A."/>
            <person name="Onodera N.T."/>
            <person name="Poole A.M."/>
            <person name="Pritham E.J."/>
            <person name="Richards T.A."/>
            <person name="Rocap G."/>
            <person name="Roy S.W."/>
            <person name="Sarai C."/>
            <person name="Schaack S."/>
            <person name="Shirato S."/>
            <person name="Slamovits C.H."/>
            <person name="Spencer D.F."/>
            <person name="Suzuki S."/>
            <person name="Worden A.Z."/>
            <person name="Zauner S."/>
            <person name="Barry K."/>
            <person name="Bell C."/>
            <person name="Bharti A.K."/>
            <person name="Crow J.A."/>
            <person name="Grimwood J."/>
            <person name="Kramer R."/>
            <person name="Lindquist E."/>
            <person name="Lucas S."/>
            <person name="Salamov A."/>
            <person name="McFadden G.I."/>
            <person name="Lane C.E."/>
            <person name="Keeling P.J."/>
            <person name="Gray M.W."/>
            <person name="Grigoriev I.V."/>
            <person name="Archibald J.M."/>
        </authorList>
    </citation>
    <scope>NUCLEOTIDE SEQUENCE</scope>
    <source>
        <strain evidence="2 4">CCMP2712</strain>
    </source>
</reference>
<proteinExistence type="predicted"/>
<dbReference type="Pfam" id="PF13714">
    <property type="entry name" value="PEP_mutase"/>
    <property type="match status" value="1"/>
</dbReference>
<gene>
    <name evidence="2" type="ORF">GUITHDRAFT_162521</name>
</gene>
<keyword evidence="4" id="KW-1185">Reference proteome</keyword>
<sequence length="459" mass="51366">MERGKIEEMERLVAKIFDKKIKPHQKKKETQGKYSLRQMLKEERAAQSVIKKSGLGKFDDSKQSGGDSVADDGLEGNRGKKLKSLENENKLLREQLKMMTKALQSGGMKVAEDAEVEDRDGVESEDREESLDSLKEEDLFATHSMKRRRPSCHTEQDENRLQQRKLFVLPGISEMWTAKLASKLKIPAIVFSESSACLRFGLPHASLVSWSDYKTALSEISPAFPLKQIFADHPHCFETRREAIYYMQLLESMGVGAVVLGDRSKSMTNDDVVDADEFFSCLKSAVNARTNDEVLIFARTSMSCRGMKPSELLDTERDIARRLLGAMACGIDGVILDCWSILPEGIETLKRVKERLGSSACGVLYLHPQQEDDWNKFGGKLKNALQDLGFKVILRPDDLHLAVASTILNKLKAMTTDLSAFHGGTKESGFNVASSLTSSQDINDLIQTQHLSQLELEIM</sequence>
<dbReference type="HOGENOM" id="CLU_596490_0_0_1"/>
<dbReference type="GeneID" id="17304650"/>
<feature type="region of interest" description="Disordered" evidence="1">
    <location>
        <begin position="104"/>
        <end position="158"/>
    </location>
</feature>
<dbReference type="InterPro" id="IPR015813">
    <property type="entry name" value="Pyrv/PenolPyrv_kinase-like_dom"/>
</dbReference>
<dbReference type="GO" id="GO:0003824">
    <property type="term" value="F:catalytic activity"/>
    <property type="evidence" value="ECO:0007669"/>
    <property type="project" value="InterPro"/>
</dbReference>
<dbReference type="PaxDb" id="55529-EKX48073"/>
<evidence type="ECO:0000256" key="1">
    <source>
        <dbReference type="SAM" id="MobiDB-lite"/>
    </source>
</evidence>
<feature type="compositionally biased region" description="Basic and acidic residues" evidence="1">
    <location>
        <begin position="75"/>
        <end position="86"/>
    </location>
</feature>
<dbReference type="RefSeq" id="XP_005835053.1">
    <property type="nucleotide sequence ID" value="XM_005834996.1"/>
</dbReference>
<dbReference type="EMBL" id="JH992987">
    <property type="protein sequence ID" value="EKX48073.1"/>
    <property type="molecule type" value="Genomic_DNA"/>
</dbReference>
<dbReference type="Proteomes" id="UP000011087">
    <property type="component" value="Unassembled WGS sequence"/>
</dbReference>